<dbReference type="Gene3D" id="3.20.20.70">
    <property type="entry name" value="Aldolase class I"/>
    <property type="match status" value="1"/>
</dbReference>
<dbReference type="PANTHER" id="PTHR43090:SF2">
    <property type="entry name" value="1-(5-PHOSPHORIBOSYL)-5-[(5-PHOSPHORIBOSYLAMINO)METHYLIDENEAMINO] IMIDAZOLE-4-CARBOXAMIDE ISOMERASE"/>
    <property type="match status" value="1"/>
</dbReference>
<dbReference type="HAMAP" id="MF_01014">
    <property type="entry name" value="HisA"/>
    <property type="match status" value="1"/>
</dbReference>
<dbReference type="CDD" id="cd04301">
    <property type="entry name" value="NAT_SF"/>
    <property type="match status" value="1"/>
</dbReference>
<dbReference type="InterPro" id="IPR016181">
    <property type="entry name" value="Acyl_CoA_acyltransferase"/>
</dbReference>
<evidence type="ECO:0000256" key="9">
    <source>
        <dbReference type="HAMAP-Rule" id="MF_01014"/>
    </source>
</evidence>
<dbReference type="GO" id="GO:0003949">
    <property type="term" value="F:1-(5-phosphoribosyl)-5-[(5-phosphoribosylamino)methylideneamino]imidazole-4-carboxamide isomerase activity"/>
    <property type="evidence" value="ECO:0007669"/>
    <property type="project" value="UniProtKB-UniRule"/>
</dbReference>
<evidence type="ECO:0000256" key="6">
    <source>
        <dbReference type="ARBA" id="ARBA00022605"/>
    </source>
</evidence>
<evidence type="ECO:0000313" key="13">
    <source>
        <dbReference type="EMBL" id="SDH63381.1"/>
    </source>
</evidence>
<dbReference type="GO" id="GO:0016747">
    <property type="term" value="F:acyltransferase activity, transferring groups other than amino-acyl groups"/>
    <property type="evidence" value="ECO:0007669"/>
    <property type="project" value="InterPro"/>
</dbReference>
<gene>
    <name evidence="9" type="primary">hisA</name>
    <name evidence="13" type="ORF">SAMN04488121_11654</name>
</gene>
<dbReference type="STRING" id="104663.SAMN04488121_11654"/>
<keyword evidence="5 9" id="KW-0963">Cytoplasm</keyword>
<dbReference type="Pfam" id="PF00977">
    <property type="entry name" value="His_biosynth"/>
    <property type="match status" value="1"/>
</dbReference>
<dbReference type="SUPFAM" id="SSF55729">
    <property type="entry name" value="Acyl-CoA N-acyltransferases (Nat)"/>
    <property type="match status" value="1"/>
</dbReference>
<dbReference type="RefSeq" id="WP_089838922.1">
    <property type="nucleotide sequence ID" value="NZ_FNBN01000016.1"/>
</dbReference>
<dbReference type="AlphaFoldDB" id="A0A1G8E0L6"/>
<evidence type="ECO:0000256" key="2">
    <source>
        <dbReference type="ARBA" id="ARBA00004496"/>
    </source>
</evidence>
<dbReference type="Pfam" id="PF13673">
    <property type="entry name" value="Acetyltransf_10"/>
    <property type="match status" value="1"/>
</dbReference>
<organism evidence="13 14">
    <name type="scientific">Chitinophaga filiformis</name>
    <name type="common">Myxococcus filiformis</name>
    <name type="synonym">Flexibacter filiformis</name>
    <dbReference type="NCBI Taxonomy" id="104663"/>
    <lineage>
        <taxon>Bacteria</taxon>
        <taxon>Pseudomonadati</taxon>
        <taxon>Bacteroidota</taxon>
        <taxon>Chitinophagia</taxon>
        <taxon>Chitinophagales</taxon>
        <taxon>Chitinophagaceae</taxon>
        <taxon>Chitinophaga</taxon>
    </lineage>
</organism>
<comment type="subcellular location">
    <subcellularLocation>
        <location evidence="2 9 11">Cytoplasm</location>
    </subcellularLocation>
</comment>
<dbReference type="SUPFAM" id="SSF51366">
    <property type="entry name" value="Ribulose-phoshate binding barrel"/>
    <property type="match status" value="1"/>
</dbReference>
<keyword evidence="6 9" id="KW-0028">Amino-acid biosynthesis</keyword>
<keyword evidence="8 9" id="KW-0413">Isomerase</keyword>
<proteinExistence type="inferred from homology"/>
<feature type="active site" description="Proton acceptor" evidence="9">
    <location>
        <position position="152"/>
    </location>
</feature>
<feature type="active site" description="Proton donor" evidence="9">
    <location>
        <position position="274"/>
    </location>
</feature>
<dbReference type="InterPro" id="IPR006063">
    <property type="entry name" value="HisA_bact_arch"/>
</dbReference>
<reference evidence="14" key="1">
    <citation type="submission" date="2016-10" db="EMBL/GenBank/DDBJ databases">
        <authorList>
            <person name="Varghese N."/>
            <person name="Submissions S."/>
        </authorList>
    </citation>
    <scope>NUCLEOTIDE SEQUENCE [LARGE SCALE GENOMIC DNA]</scope>
    <source>
        <strain evidence="14">DSM 527</strain>
    </source>
</reference>
<dbReference type="PROSITE" id="PS51186">
    <property type="entry name" value="GNAT"/>
    <property type="match status" value="1"/>
</dbReference>
<dbReference type="Gene3D" id="3.40.630.30">
    <property type="match status" value="1"/>
</dbReference>
<dbReference type="InterPro" id="IPR044524">
    <property type="entry name" value="Isoase_HisA-like"/>
</dbReference>
<dbReference type="OrthoDB" id="9807749at2"/>
<dbReference type="InterPro" id="IPR006062">
    <property type="entry name" value="His_biosynth"/>
</dbReference>
<dbReference type="NCBIfam" id="TIGR00007">
    <property type="entry name" value="1-(5-phosphoribosyl)-5-[(5-phosphoribosylamino)methylideneamino]imidazole-4-carboxamide isomerase"/>
    <property type="match status" value="1"/>
</dbReference>
<evidence type="ECO:0000259" key="12">
    <source>
        <dbReference type="PROSITE" id="PS51186"/>
    </source>
</evidence>
<dbReference type="PANTHER" id="PTHR43090">
    <property type="entry name" value="1-(5-PHOSPHORIBOSYL)-5-[(5-PHOSPHORIBOSYLAMINO)METHYLIDENEAMINO] IMIDAZOLE-4-CARBOXAMIDE ISOMERASE"/>
    <property type="match status" value="1"/>
</dbReference>
<dbReference type="EC" id="5.3.1.16" evidence="9 11"/>
<dbReference type="UniPathway" id="UPA00031">
    <property type="reaction ID" value="UER00009"/>
</dbReference>
<dbReference type="Proteomes" id="UP000199045">
    <property type="component" value="Unassembled WGS sequence"/>
</dbReference>
<evidence type="ECO:0000256" key="3">
    <source>
        <dbReference type="ARBA" id="ARBA00005133"/>
    </source>
</evidence>
<evidence type="ECO:0000256" key="11">
    <source>
        <dbReference type="RuleBase" id="RU003658"/>
    </source>
</evidence>
<evidence type="ECO:0000256" key="10">
    <source>
        <dbReference type="RuleBase" id="RU003657"/>
    </source>
</evidence>
<evidence type="ECO:0000256" key="4">
    <source>
        <dbReference type="ARBA" id="ARBA00009667"/>
    </source>
</evidence>
<comment type="pathway">
    <text evidence="3 9 11">Amino-acid biosynthesis; L-histidine biosynthesis; L-histidine from 5-phospho-alpha-D-ribose 1-diphosphate: step 4/9.</text>
</comment>
<feature type="domain" description="N-acetyltransferase" evidence="12">
    <location>
        <begin position="4"/>
        <end position="138"/>
    </location>
</feature>
<dbReference type="InterPro" id="IPR011060">
    <property type="entry name" value="RibuloseP-bd_barrel"/>
</dbReference>
<dbReference type="GO" id="GO:0000105">
    <property type="term" value="P:L-histidine biosynthetic process"/>
    <property type="evidence" value="ECO:0007669"/>
    <property type="project" value="UniProtKB-UniRule"/>
</dbReference>
<sequence>MQPVQIRRINPEDTLQLRRDVLYPDATLEAMRVDHDEDGLHFGLFEDTRLRGIVSLFVQKDLAQFRKLAVHPDCQGKGYGSLLMQHVEDFCRKEHIPTLWCNARNTAEGFYTKRGYEFWGDHFTKDNIVFCKMKLQLDKATGSGFTIIPAIDIIDGKCVRLTQGDYGQKKVYNEHPLEVAKAFESIGVRRLHLVDLDGAKKGAVVNWKVLEAIAGKTNLVIDFGGGIKTEDDLRIVYENGAALATIGSIAVKDPALFAAWVKKYGAEKIFLGADVKEEKIAVGGWLETTELSVFDFLEENVKQGVKHIFCTDIAKDGLLQGPSIALYEKILRRFSQIDFVASGGVSTMADVHALAEAGCSGVIVGKAIYEERISMQELSEFLKLNP</sequence>
<dbReference type="FunFam" id="3.20.20.70:FF:000009">
    <property type="entry name" value="1-(5-phosphoribosyl)-5-[(5-phosphoribosylamino)methylideneamino] imidazole-4-carboxamide isomerase"/>
    <property type="match status" value="1"/>
</dbReference>
<dbReference type="CDD" id="cd04732">
    <property type="entry name" value="HisA"/>
    <property type="match status" value="1"/>
</dbReference>
<dbReference type="InterPro" id="IPR013785">
    <property type="entry name" value="Aldolase_TIM"/>
</dbReference>
<dbReference type="GO" id="GO:0000162">
    <property type="term" value="P:L-tryptophan biosynthetic process"/>
    <property type="evidence" value="ECO:0007669"/>
    <property type="project" value="TreeGrafter"/>
</dbReference>
<evidence type="ECO:0000313" key="14">
    <source>
        <dbReference type="Proteomes" id="UP000199045"/>
    </source>
</evidence>
<comment type="catalytic activity">
    <reaction evidence="1 9 11">
        <text>1-(5-phospho-beta-D-ribosyl)-5-[(5-phospho-beta-D-ribosylamino)methylideneamino]imidazole-4-carboxamide = 5-[(5-phospho-1-deoxy-D-ribulos-1-ylimino)methylamino]-1-(5-phospho-beta-D-ribosyl)imidazole-4-carboxamide</text>
        <dbReference type="Rhea" id="RHEA:15469"/>
        <dbReference type="ChEBI" id="CHEBI:58435"/>
        <dbReference type="ChEBI" id="CHEBI:58525"/>
        <dbReference type="EC" id="5.3.1.16"/>
    </reaction>
</comment>
<protein>
    <recommendedName>
        <fullName evidence="9 11">1-(5-phosphoribosyl)-5-[(5-phosphoribosylamino)methylideneamino] imidazole-4-carboxamide isomerase</fullName>
        <ecNumber evidence="9 11">5.3.1.16</ecNumber>
    </recommendedName>
    <alternativeName>
        <fullName evidence="9">Phosphoribosylformimino-5-aminoimidazole carboxamide ribotide isomerase</fullName>
    </alternativeName>
</protein>
<name>A0A1G8E0L6_CHIFI</name>
<evidence type="ECO:0000256" key="7">
    <source>
        <dbReference type="ARBA" id="ARBA00023102"/>
    </source>
</evidence>
<evidence type="ECO:0000256" key="8">
    <source>
        <dbReference type="ARBA" id="ARBA00023235"/>
    </source>
</evidence>
<keyword evidence="7 9" id="KW-0368">Histidine biosynthesis</keyword>
<accession>A0A1G8E0L6</accession>
<evidence type="ECO:0000256" key="5">
    <source>
        <dbReference type="ARBA" id="ARBA00022490"/>
    </source>
</evidence>
<comment type="similarity">
    <text evidence="4 9 10">Belongs to the HisA/HisF family.</text>
</comment>
<dbReference type="GO" id="GO:0005737">
    <property type="term" value="C:cytoplasm"/>
    <property type="evidence" value="ECO:0007669"/>
    <property type="project" value="UniProtKB-SubCell"/>
</dbReference>
<dbReference type="EMBL" id="FNBN01000016">
    <property type="protein sequence ID" value="SDH63381.1"/>
    <property type="molecule type" value="Genomic_DNA"/>
</dbReference>
<dbReference type="InterPro" id="IPR000182">
    <property type="entry name" value="GNAT_dom"/>
</dbReference>
<dbReference type="InterPro" id="IPR023016">
    <property type="entry name" value="HisA/PriA"/>
</dbReference>
<evidence type="ECO:0000256" key="1">
    <source>
        <dbReference type="ARBA" id="ARBA00000901"/>
    </source>
</evidence>